<reference evidence="6 7" key="1">
    <citation type="submission" date="2015-03" db="EMBL/GenBank/DDBJ databases">
        <authorList>
            <person name="Morales-Cruz A."/>
            <person name="Amrine K.C."/>
            <person name="Cantu D."/>
        </authorList>
    </citation>
    <scope>NUCLEOTIDE SEQUENCE [LARGE SCALE GENOMIC DNA]</scope>
    <source>
        <strain evidence="6">DS831</strain>
    </source>
</reference>
<evidence type="ECO:0000256" key="1">
    <source>
        <dbReference type="ARBA" id="ARBA00004141"/>
    </source>
</evidence>
<evidence type="ECO:0000256" key="3">
    <source>
        <dbReference type="ARBA" id="ARBA00022989"/>
    </source>
</evidence>
<keyword evidence="4 5" id="KW-0472">Membrane</keyword>
<protein>
    <submittedName>
        <fullName evidence="6">Putative rta1 domain</fullName>
    </submittedName>
</protein>
<keyword evidence="2 5" id="KW-0812">Transmembrane</keyword>
<comment type="caution">
    <text evidence="6">The sequence shown here is derived from an EMBL/GenBank/DDBJ whole genome shotgun (WGS) entry which is preliminary data.</text>
</comment>
<sequence length="295" mass="33300">MSDSGYHPSLDDPNAYVLYRYRPSLPAAIIFVIAFAITTFWHCWQCGRTRTWYFIPLIIGGFFEWVGYIGRALSSQDQWTLGPFIQQSLLLLVAPALFAASIYMILGRIILVTDGEQHSLIRQKWLTKVFVTGDVISFLVQAGGAGIMSAGSASSMHTGEKIVVAGLFIQLAFFGFFIIVGSLFYSRISQHPTAKSAIDDGTMPWRKHFWVLMGASALVFVRSVFRVIEYLMGNNGYLLKHEVFLYIFDAVLMFAVMALFNVVHPSEITRMLKANDRREVGMEEIRERYMEGDSA</sequence>
<evidence type="ECO:0000313" key="7">
    <source>
        <dbReference type="Proteomes" id="UP000034182"/>
    </source>
</evidence>
<dbReference type="AlphaFoldDB" id="A0A0G2HDB2"/>
<proteinExistence type="predicted"/>
<dbReference type="InterPro" id="IPR007568">
    <property type="entry name" value="RTA1"/>
</dbReference>
<accession>A0A0G2HDB2</accession>
<feature type="transmembrane region" description="Helical" evidence="5">
    <location>
        <begin position="51"/>
        <end position="69"/>
    </location>
</feature>
<evidence type="ECO:0000313" key="6">
    <source>
        <dbReference type="EMBL" id="KKY26515.1"/>
    </source>
</evidence>
<comment type="subcellular location">
    <subcellularLocation>
        <location evidence="1">Membrane</location>
        <topology evidence="1">Multi-pass membrane protein</topology>
    </subcellularLocation>
</comment>
<feature type="transmembrane region" description="Helical" evidence="5">
    <location>
        <begin position="125"/>
        <end position="150"/>
    </location>
</feature>
<dbReference type="PANTHER" id="PTHR31465">
    <property type="entry name" value="PROTEIN RTA1-RELATED"/>
    <property type="match status" value="1"/>
</dbReference>
<feature type="transmembrane region" description="Helical" evidence="5">
    <location>
        <begin position="209"/>
        <end position="228"/>
    </location>
</feature>
<evidence type="ECO:0000256" key="2">
    <source>
        <dbReference type="ARBA" id="ARBA00022692"/>
    </source>
</evidence>
<gene>
    <name evidence="6" type="ORF">UCDDS831_g01175</name>
</gene>
<dbReference type="EMBL" id="LAQI01000031">
    <property type="protein sequence ID" value="KKY26515.1"/>
    <property type="molecule type" value="Genomic_DNA"/>
</dbReference>
<keyword evidence="3 5" id="KW-1133">Transmembrane helix</keyword>
<feature type="transmembrane region" description="Helical" evidence="5">
    <location>
        <begin position="243"/>
        <end position="263"/>
    </location>
</feature>
<dbReference type="Pfam" id="PF04479">
    <property type="entry name" value="RTA1"/>
    <property type="match status" value="1"/>
</dbReference>
<feature type="transmembrane region" description="Helical" evidence="5">
    <location>
        <begin position="89"/>
        <end position="113"/>
    </location>
</feature>
<organism evidence="6 7">
    <name type="scientific">Diplodia seriata</name>
    <dbReference type="NCBI Taxonomy" id="420778"/>
    <lineage>
        <taxon>Eukaryota</taxon>
        <taxon>Fungi</taxon>
        <taxon>Dikarya</taxon>
        <taxon>Ascomycota</taxon>
        <taxon>Pezizomycotina</taxon>
        <taxon>Dothideomycetes</taxon>
        <taxon>Dothideomycetes incertae sedis</taxon>
        <taxon>Botryosphaeriales</taxon>
        <taxon>Botryosphaeriaceae</taxon>
        <taxon>Diplodia</taxon>
    </lineage>
</organism>
<reference evidence="6 7" key="2">
    <citation type="submission" date="2015-05" db="EMBL/GenBank/DDBJ databases">
        <title>Distinctive expansion of gene families associated with plant cell wall degradation and secondary metabolism in the genomes of grapevine trunk pathogens.</title>
        <authorList>
            <person name="Lawrence D.P."/>
            <person name="Travadon R."/>
            <person name="Rolshausen P.E."/>
            <person name="Baumgartner K."/>
        </authorList>
    </citation>
    <scope>NUCLEOTIDE SEQUENCE [LARGE SCALE GENOMIC DNA]</scope>
    <source>
        <strain evidence="6">DS831</strain>
    </source>
</reference>
<name>A0A0G2HDB2_9PEZI</name>
<dbReference type="Proteomes" id="UP000034182">
    <property type="component" value="Unassembled WGS sequence"/>
</dbReference>
<evidence type="ECO:0000256" key="4">
    <source>
        <dbReference type="ARBA" id="ARBA00023136"/>
    </source>
</evidence>
<dbReference type="GO" id="GO:0016020">
    <property type="term" value="C:membrane"/>
    <property type="evidence" value="ECO:0007669"/>
    <property type="project" value="UniProtKB-SubCell"/>
</dbReference>
<feature type="transmembrane region" description="Helical" evidence="5">
    <location>
        <begin position="25"/>
        <end position="44"/>
    </location>
</feature>
<feature type="transmembrane region" description="Helical" evidence="5">
    <location>
        <begin position="162"/>
        <end position="188"/>
    </location>
</feature>
<dbReference type="PANTHER" id="PTHR31465:SF1">
    <property type="entry name" value="PROTEIN RTA1-RELATED"/>
    <property type="match status" value="1"/>
</dbReference>
<evidence type="ECO:0000256" key="5">
    <source>
        <dbReference type="SAM" id="Phobius"/>
    </source>
</evidence>